<dbReference type="CDD" id="cd08048">
    <property type="entry name" value="HFD_TAF11"/>
    <property type="match status" value="1"/>
</dbReference>
<dbReference type="AlphaFoldDB" id="A0A642VAE5"/>
<dbReference type="InterPro" id="IPR006809">
    <property type="entry name" value="TAFII28_dom"/>
</dbReference>
<evidence type="ECO:0000256" key="3">
    <source>
        <dbReference type="ARBA" id="ARBA00023015"/>
    </source>
</evidence>
<dbReference type="GO" id="GO:0051123">
    <property type="term" value="P:RNA polymerase II preinitiation complex assembly"/>
    <property type="evidence" value="ECO:0007669"/>
    <property type="project" value="InterPro"/>
</dbReference>
<dbReference type="FunFam" id="1.10.20.10:FF:000061">
    <property type="entry name" value="TFIID subunit"/>
    <property type="match status" value="1"/>
</dbReference>
<protein>
    <recommendedName>
        <fullName evidence="6">Transcription initiation factor TFIID subunit 11</fullName>
    </recommendedName>
</protein>
<dbReference type="PANTHER" id="PTHR13218:SF8">
    <property type="entry name" value="TRANSCRIPTION INITIATION FACTOR TFIID SUBUNIT 11"/>
    <property type="match status" value="1"/>
</dbReference>
<dbReference type="InterPro" id="IPR045127">
    <property type="entry name" value="TAF11-like"/>
</dbReference>
<evidence type="ECO:0000256" key="2">
    <source>
        <dbReference type="ARBA" id="ARBA00009788"/>
    </source>
</evidence>
<dbReference type="GO" id="GO:0046982">
    <property type="term" value="F:protein heterodimerization activity"/>
    <property type="evidence" value="ECO:0007669"/>
    <property type="project" value="InterPro"/>
</dbReference>
<dbReference type="GO" id="GO:0016251">
    <property type="term" value="F:RNA polymerase II general transcription initiation factor activity"/>
    <property type="evidence" value="ECO:0007669"/>
    <property type="project" value="TreeGrafter"/>
</dbReference>
<dbReference type="OrthoDB" id="28335at2759"/>
<proteinExistence type="inferred from homology"/>
<dbReference type="InterPro" id="IPR009072">
    <property type="entry name" value="Histone-fold"/>
</dbReference>
<keyword evidence="10" id="KW-1185">Reference proteome</keyword>
<comment type="caution">
    <text evidence="9">The sequence shown here is derived from an EMBL/GenBank/DDBJ whole genome shotgun (WGS) entry which is preliminary data.</text>
</comment>
<evidence type="ECO:0000256" key="1">
    <source>
        <dbReference type="ARBA" id="ARBA00004123"/>
    </source>
</evidence>
<keyword evidence="4" id="KW-0804">Transcription</keyword>
<dbReference type="EMBL" id="SWFS01000082">
    <property type="protein sequence ID" value="KAA8916763.1"/>
    <property type="molecule type" value="Genomic_DNA"/>
</dbReference>
<feature type="compositionally biased region" description="Acidic residues" evidence="7">
    <location>
        <begin position="40"/>
        <end position="50"/>
    </location>
</feature>
<gene>
    <name evidence="9" type="ORF">TRICI_001061</name>
</gene>
<evidence type="ECO:0000313" key="9">
    <source>
        <dbReference type="EMBL" id="KAA8916763.1"/>
    </source>
</evidence>
<dbReference type="PANTHER" id="PTHR13218">
    <property type="entry name" value="TRANSCRIPTION INITIATION FACTOR TFIID SUBUNIT 11-RELATED"/>
    <property type="match status" value="1"/>
</dbReference>
<keyword evidence="3" id="KW-0805">Transcription regulation</keyword>
<name>A0A642VAE5_9ASCO</name>
<evidence type="ECO:0000256" key="6">
    <source>
        <dbReference type="ARBA" id="ARBA00072882"/>
    </source>
</evidence>
<evidence type="ECO:0000256" key="7">
    <source>
        <dbReference type="SAM" id="MobiDB-lite"/>
    </source>
</evidence>
<organism evidence="9 10">
    <name type="scientific">Trichomonascus ciferrii</name>
    <dbReference type="NCBI Taxonomy" id="44093"/>
    <lineage>
        <taxon>Eukaryota</taxon>
        <taxon>Fungi</taxon>
        <taxon>Dikarya</taxon>
        <taxon>Ascomycota</taxon>
        <taxon>Saccharomycotina</taxon>
        <taxon>Dipodascomycetes</taxon>
        <taxon>Dipodascales</taxon>
        <taxon>Trichomonascaceae</taxon>
        <taxon>Trichomonascus</taxon>
        <taxon>Trichomonascus ciferrii complex</taxon>
    </lineage>
</organism>
<feature type="region of interest" description="Disordered" evidence="7">
    <location>
        <begin position="1"/>
        <end position="54"/>
    </location>
</feature>
<sequence>MPKKKAAKEKSPHPLRQSHGPEAGEDVGKKANISQSQQAQEEEEEEEDDGIGGMFGSGLGGLNALIDKVGQEDEPQEYEEKERMKLLLSNFNADQMARYEAFRRANINRTAVKKLANAVLNQSITANVAVTLSGMSKVFVGEIIEKARDVQQRMEPVTSIEELESQERPLKPEHLREAWRLFKIEQGTVPAAHWRRQGGDGDGMMFR</sequence>
<feature type="domain" description="TAFII28-like protein" evidence="8">
    <location>
        <begin position="86"/>
        <end position="180"/>
    </location>
</feature>
<evidence type="ECO:0000313" key="10">
    <source>
        <dbReference type="Proteomes" id="UP000761534"/>
    </source>
</evidence>
<accession>A0A642VAE5</accession>
<dbReference type="Proteomes" id="UP000761534">
    <property type="component" value="Unassembled WGS sequence"/>
</dbReference>
<dbReference type="VEuPathDB" id="FungiDB:TRICI_001061"/>
<comment type="subcellular location">
    <subcellularLocation>
        <location evidence="1">Nucleus</location>
    </subcellularLocation>
</comment>
<reference evidence="9" key="1">
    <citation type="journal article" date="2019" name="G3 (Bethesda)">
        <title>Genome Assemblies of Two Rare Opportunistic Yeast Pathogens: Diutina rugosa (syn. Candida rugosa) and Trichomonascus ciferrii (syn. Candida ciferrii).</title>
        <authorList>
            <person name="Mixao V."/>
            <person name="Saus E."/>
            <person name="Hansen A.P."/>
            <person name="Lass-Florl C."/>
            <person name="Gabaldon T."/>
        </authorList>
    </citation>
    <scope>NUCLEOTIDE SEQUENCE</scope>
    <source>
        <strain evidence="9">CBS 4856</strain>
    </source>
</reference>
<evidence type="ECO:0000256" key="4">
    <source>
        <dbReference type="ARBA" id="ARBA00023163"/>
    </source>
</evidence>
<dbReference type="Pfam" id="PF04719">
    <property type="entry name" value="TAFII28"/>
    <property type="match status" value="1"/>
</dbReference>
<evidence type="ECO:0000259" key="8">
    <source>
        <dbReference type="Pfam" id="PF04719"/>
    </source>
</evidence>
<evidence type="ECO:0000256" key="5">
    <source>
        <dbReference type="ARBA" id="ARBA00023242"/>
    </source>
</evidence>
<dbReference type="GO" id="GO:0005669">
    <property type="term" value="C:transcription factor TFIID complex"/>
    <property type="evidence" value="ECO:0007669"/>
    <property type="project" value="InterPro"/>
</dbReference>
<dbReference type="Gene3D" id="1.10.20.10">
    <property type="entry name" value="Histone, subunit A"/>
    <property type="match status" value="1"/>
</dbReference>
<dbReference type="SUPFAM" id="SSF47113">
    <property type="entry name" value="Histone-fold"/>
    <property type="match status" value="1"/>
</dbReference>
<keyword evidence="5" id="KW-0539">Nucleus</keyword>
<comment type="similarity">
    <text evidence="2">Belongs to the TAF11 family.</text>
</comment>